<dbReference type="KEGG" id="dph:EHF33_09235"/>
<evidence type="ECO:0000313" key="3">
    <source>
        <dbReference type="Proteomes" id="UP000276417"/>
    </source>
</evidence>
<dbReference type="Proteomes" id="UP000276417">
    <property type="component" value="Chromosome 1"/>
</dbReference>
<dbReference type="EMBL" id="CP034183">
    <property type="protein sequence ID" value="AZI42910.1"/>
    <property type="molecule type" value="Genomic_DNA"/>
</dbReference>
<feature type="signal peptide" evidence="1">
    <location>
        <begin position="1"/>
        <end position="23"/>
    </location>
</feature>
<evidence type="ECO:0008006" key="4">
    <source>
        <dbReference type="Google" id="ProtNLM"/>
    </source>
</evidence>
<keyword evidence="3" id="KW-1185">Reference proteome</keyword>
<dbReference type="OrthoDB" id="66626at2"/>
<evidence type="ECO:0000256" key="1">
    <source>
        <dbReference type="SAM" id="SignalP"/>
    </source>
</evidence>
<protein>
    <recommendedName>
        <fullName evidence="4">Lipoprotein</fullName>
    </recommendedName>
</protein>
<proteinExistence type="predicted"/>
<dbReference type="PROSITE" id="PS51257">
    <property type="entry name" value="PROKAR_LIPOPROTEIN"/>
    <property type="match status" value="1"/>
</dbReference>
<organism evidence="2 3">
    <name type="scientific">Deinococcus psychrotolerans</name>
    <dbReference type="NCBI Taxonomy" id="2489213"/>
    <lineage>
        <taxon>Bacteria</taxon>
        <taxon>Thermotogati</taxon>
        <taxon>Deinococcota</taxon>
        <taxon>Deinococci</taxon>
        <taxon>Deinococcales</taxon>
        <taxon>Deinococcaceae</taxon>
        <taxon>Deinococcus</taxon>
    </lineage>
</organism>
<dbReference type="AlphaFoldDB" id="A0A3G8YDH2"/>
<evidence type="ECO:0000313" key="2">
    <source>
        <dbReference type="EMBL" id="AZI42910.1"/>
    </source>
</evidence>
<keyword evidence="1" id="KW-0732">Signal</keyword>
<dbReference type="RefSeq" id="WP_124870413.1">
    <property type="nucleotide sequence ID" value="NZ_CP034183.1"/>
</dbReference>
<gene>
    <name evidence="2" type="ORF">EHF33_09235</name>
</gene>
<sequence>MKSFLRSSPLLLTVSLLCACAPAATKTAGNSVNTADNPLRPGDVYVLTGTDQNGKAFDGKLKLTQAKTQYSPARQQYFVDADKGYLVTNSGGIIAEAWLKVGASYVVCVPDENETRLPYRGSSLRGTNSEITAIINKYSGTDSSYYGGSRCLISKG</sequence>
<name>A0A3G8YDH2_9DEIO</name>
<reference evidence="2 3" key="1">
    <citation type="submission" date="2018-11" db="EMBL/GenBank/DDBJ databases">
        <title>Deinococcus shelandsis sp. nov., isolated from South Shetland Islands soil of Antarctica.</title>
        <authorList>
            <person name="Tian J."/>
        </authorList>
    </citation>
    <scope>NUCLEOTIDE SEQUENCE [LARGE SCALE GENOMIC DNA]</scope>
    <source>
        <strain evidence="2 3">S14-83T</strain>
    </source>
</reference>
<accession>A0A3G8YDH2</accession>
<feature type="chain" id="PRO_5018143441" description="Lipoprotein" evidence="1">
    <location>
        <begin position="24"/>
        <end position="156"/>
    </location>
</feature>